<dbReference type="Proteomes" id="UP001171111">
    <property type="component" value="Unassembled WGS sequence"/>
</dbReference>
<keyword evidence="3" id="KW-1185">Reference proteome</keyword>
<keyword evidence="1" id="KW-0812">Transmembrane</keyword>
<name>A0ABT8T783_9BACT</name>
<organism evidence="2 3">
    <name type="scientific">Campylobacter magnus</name>
    <dbReference type="NCBI Taxonomy" id="3026462"/>
    <lineage>
        <taxon>Bacteria</taxon>
        <taxon>Pseudomonadati</taxon>
        <taxon>Campylobacterota</taxon>
        <taxon>Epsilonproteobacteria</taxon>
        <taxon>Campylobacterales</taxon>
        <taxon>Campylobacteraceae</taxon>
        <taxon>Campylobacter</taxon>
    </lineage>
</organism>
<dbReference type="EMBL" id="JAULJQ010000005">
    <property type="protein sequence ID" value="MDO2409398.1"/>
    <property type="molecule type" value="Genomic_DNA"/>
</dbReference>
<feature type="transmembrane region" description="Helical" evidence="1">
    <location>
        <begin position="82"/>
        <end position="102"/>
    </location>
</feature>
<evidence type="ECO:0000313" key="3">
    <source>
        <dbReference type="Proteomes" id="UP001171111"/>
    </source>
</evidence>
<proteinExistence type="predicted"/>
<keyword evidence="1" id="KW-0472">Membrane</keyword>
<keyword evidence="1" id="KW-1133">Transmembrane helix</keyword>
<evidence type="ECO:0000313" key="2">
    <source>
        <dbReference type="EMBL" id="MDO2409398.1"/>
    </source>
</evidence>
<comment type="caution">
    <text evidence="2">The sequence shown here is derived from an EMBL/GenBank/DDBJ whole genome shotgun (WGS) entry which is preliminary data.</text>
</comment>
<reference evidence="2 3" key="1">
    <citation type="submission" date="2023-06" db="EMBL/GenBank/DDBJ databases">
        <title>Campylobacter magnum sp. nov., isolated from cecal contents of domestic pigs (Sus scrofa domesticus).</title>
        <authorList>
            <person name="Papic B."/>
            <person name="Gruntar I."/>
        </authorList>
    </citation>
    <scope>NUCLEOTIDE SEQUENCE [LARGE SCALE GENOMIC DNA]</scope>
    <source>
        <strain evidence="3">34484-21</strain>
    </source>
</reference>
<protein>
    <submittedName>
        <fullName evidence="2">Uncharacterized protein</fullName>
    </submittedName>
</protein>
<feature type="transmembrane region" description="Helical" evidence="1">
    <location>
        <begin position="41"/>
        <end position="67"/>
    </location>
</feature>
<accession>A0ABT8T783</accession>
<sequence>MLGLIMFVIAIPLVLIFSYFWAMIIYRLFGTDSKRDKIIRVIIYIAVAFLVFGGWGVLMDICIFFWIRDFKKKTSYYHAKHLLGKVAFGLSIPVFAFSAWQLEVPQKLVFKTFTTLQPYPKYEIMPLEVKNDTNASLVDKVSSFRLKNMDKKLPCGLISFYCNIRSIYYSDENIKDFELVKIYGAYFARSTLFNALTIYDASAYEYYGNSDFNEIKKLINKQGESNVTK</sequence>
<evidence type="ECO:0000256" key="1">
    <source>
        <dbReference type="SAM" id="Phobius"/>
    </source>
</evidence>
<dbReference type="RefSeq" id="WP_302244279.1">
    <property type="nucleotide sequence ID" value="NZ_JAULJQ010000005.1"/>
</dbReference>
<gene>
    <name evidence="2" type="ORF">Q2362_04700</name>
</gene>
<feature type="transmembrane region" description="Helical" evidence="1">
    <location>
        <begin position="6"/>
        <end position="29"/>
    </location>
</feature>